<dbReference type="KEGG" id="amc:MADE_1000620"/>
<gene>
    <name evidence="1" type="ordered locus">MADE_1000620</name>
</gene>
<dbReference type="AlphaFoldDB" id="F2G2R3"/>
<evidence type="ECO:0000313" key="2">
    <source>
        <dbReference type="Proteomes" id="UP000001870"/>
    </source>
</evidence>
<reference evidence="1 2" key="1">
    <citation type="journal article" date="2008" name="ISME J.">
        <title>Comparative genomics of two ecotypes of the marine planktonic copiotroph Alteromonas macleodii suggests alternative lifestyles associated with different kinds of particulate organic matter.</title>
        <authorList>
            <person name="Ivars-Martinez E."/>
            <person name="Martin-Cuadrado A.B."/>
            <person name="D'Auria G."/>
            <person name="Mira A."/>
            <person name="Ferriera S."/>
            <person name="Johnson J."/>
            <person name="Friedman R."/>
            <person name="Rodriguez-Valera F."/>
        </authorList>
    </citation>
    <scope>NUCLEOTIDE SEQUENCE [LARGE SCALE GENOMIC DNA]</scope>
    <source>
        <strain evidence="2">DSM 17117 / CIP 110805 / LMG 28347 / Deep ecotype</strain>
    </source>
</reference>
<organism evidence="1 2">
    <name type="scientific">Alteromonas mediterranea (strain DSM 17117 / CIP 110805 / LMG 28347 / Deep ecotype)</name>
    <dbReference type="NCBI Taxonomy" id="1774373"/>
    <lineage>
        <taxon>Bacteria</taxon>
        <taxon>Pseudomonadati</taxon>
        <taxon>Pseudomonadota</taxon>
        <taxon>Gammaproteobacteria</taxon>
        <taxon>Alteromonadales</taxon>
        <taxon>Alteromonadaceae</taxon>
        <taxon>Alteromonas/Salinimonas group</taxon>
        <taxon>Alteromonas</taxon>
    </lineage>
</organism>
<proteinExistence type="predicted"/>
<reference evidence="1 2" key="2">
    <citation type="journal article" date="2015" name="Antonie Van Leeuwenhoek">
        <title>Ecophysiological diversity of a novel member of the genus Alteromonas, and description of Alteromonas mediterranea sp. nov.</title>
        <authorList>
            <person name="Ivanova E.P."/>
            <person name="Lopez-Perez M."/>
            <person name="Zabalos M."/>
            <person name="Nguyen S.H."/>
            <person name="Webb H.K."/>
            <person name="Ryan J."/>
            <person name="Lagutin K."/>
            <person name="Vyssotski M."/>
            <person name="Crawford R.J."/>
            <person name="Rodriguez-Valera F."/>
        </authorList>
    </citation>
    <scope>NUCLEOTIDE SEQUENCE [LARGE SCALE GENOMIC DNA]</scope>
    <source>
        <strain evidence="2">DSM 17117 / CIP 110805 / LMG 28347 / Deep ecotype</strain>
    </source>
</reference>
<dbReference type="HOGENOM" id="CLU_2056414_0_0_6"/>
<name>F2G2R3_ALTMD</name>
<keyword evidence="2" id="KW-1185">Reference proteome</keyword>
<dbReference type="EMBL" id="CP001103">
    <property type="protein sequence ID" value="AEA96273.1"/>
    <property type="molecule type" value="Genomic_DNA"/>
</dbReference>
<dbReference type="Proteomes" id="UP000001870">
    <property type="component" value="Chromosome"/>
</dbReference>
<protein>
    <submittedName>
        <fullName evidence="1">Uncharacterized protein</fullName>
    </submittedName>
</protein>
<accession>F2G2R3</accession>
<evidence type="ECO:0000313" key="1">
    <source>
        <dbReference type="EMBL" id="AEA96273.1"/>
    </source>
</evidence>
<sequence>MRQQCTNCAGTRDLYFVTNGTQGDDFPGRMVIYCAQCRKERPGNLDISLPIALLTTDLFKGLYIMGKTETDPQMAIQMAFGQAMLILKKELEGVLELKKSSLKKFRFISFWFYKFSLKL</sequence>